<proteinExistence type="predicted"/>
<accession>Q7MKF8</accession>
<name>Q7MKF8_VIBVY</name>
<keyword evidence="1" id="KW-0812">Transmembrane</keyword>
<dbReference type="HOGENOM" id="CLU_181629_1_1_6"/>
<dbReference type="AlphaFoldDB" id="Q7MKF8"/>
<organism evidence="2 3">
    <name type="scientific">Vibrio vulnificus (strain YJ016)</name>
    <dbReference type="NCBI Taxonomy" id="196600"/>
    <lineage>
        <taxon>Bacteria</taxon>
        <taxon>Pseudomonadati</taxon>
        <taxon>Pseudomonadota</taxon>
        <taxon>Gammaproteobacteria</taxon>
        <taxon>Vibrionales</taxon>
        <taxon>Vibrionaceae</taxon>
        <taxon>Vibrio</taxon>
    </lineage>
</organism>
<gene>
    <name evidence="2" type="ordered locus">VV1838</name>
</gene>
<keyword evidence="1" id="KW-0472">Membrane</keyword>
<dbReference type="EMBL" id="BA000037">
    <property type="protein sequence ID" value="BAC94602.1"/>
    <property type="molecule type" value="Genomic_DNA"/>
</dbReference>
<evidence type="ECO:0000313" key="2">
    <source>
        <dbReference type="EMBL" id="BAC94602.1"/>
    </source>
</evidence>
<dbReference type="Proteomes" id="UP000002675">
    <property type="component" value="Chromosome I"/>
</dbReference>
<reference evidence="2 3" key="1">
    <citation type="journal article" date="2003" name="Genome Res.">
        <title>Comparative genome analysis of Vibrio vulnificus, a marine pathogen.</title>
        <authorList>
            <person name="Chen C.Y."/>
            <person name="Wu K.M."/>
            <person name="Chang Y.C."/>
            <person name="Chang C.H."/>
            <person name="Tsai H.C."/>
            <person name="Liao T.L."/>
            <person name="Liu Y.M."/>
            <person name="Chen H.J."/>
            <person name="Shen A.B."/>
            <person name="Li J.C."/>
            <person name="Su T.L."/>
            <person name="Shao C.P."/>
            <person name="Lee C.T."/>
            <person name="Hor L.I."/>
            <person name="Tsai S.F."/>
        </authorList>
    </citation>
    <scope>NUCLEOTIDE SEQUENCE [LARGE SCALE GENOMIC DNA]</scope>
    <source>
        <strain evidence="2 3">YJ016</strain>
    </source>
</reference>
<evidence type="ECO:0000256" key="1">
    <source>
        <dbReference type="SAM" id="Phobius"/>
    </source>
</evidence>
<evidence type="ECO:0000313" key="3">
    <source>
        <dbReference type="Proteomes" id="UP000002675"/>
    </source>
</evidence>
<dbReference type="KEGG" id="vvy:VV1838"/>
<protein>
    <submittedName>
        <fullName evidence="2">Uncharacterized protein</fullName>
    </submittedName>
</protein>
<keyword evidence="1" id="KW-1133">Transmembrane helix</keyword>
<sequence length="41" mass="4592">MLNQLKSVAYGFSLFPWLIGFVLVGKLTSLGAVFRTLTLWC</sequence>
<feature type="transmembrane region" description="Helical" evidence="1">
    <location>
        <begin position="12"/>
        <end position="34"/>
    </location>
</feature>